<keyword evidence="10" id="KW-0812">Transmembrane</keyword>
<proteinExistence type="predicted"/>
<evidence type="ECO:0000256" key="5">
    <source>
        <dbReference type="ARBA" id="ARBA00022679"/>
    </source>
</evidence>
<accession>A0A175A1L1</accession>
<evidence type="ECO:0000259" key="12">
    <source>
        <dbReference type="PROSITE" id="PS50110"/>
    </source>
</evidence>
<dbReference type="PROSITE" id="PS50109">
    <property type="entry name" value="HIS_KIN"/>
    <property type="match status" value="1"/>
</dbReference>
<keyword evidence="7" id="KW-0902">Two-component regulatory system</keyword>
<protein>
    <recommendedName>
        <fullName evidence="3">Stage 0 sporulation protein A homolog</fullName>
        <ecNumber evidence="2">2.7.13.3</ecNumber>
    </recommendedName>
</protein>
<dbReference type="SMART" id="SM00388">
    <property type="entry name" value="HisKA"/>
    <property type="match status" value="1"/>
</dbReference>
<comment type="function">
    <text evidence="8">May play the central regulatory role in sporulation. It may be an element of the effector pathway responsible for the activation of sporulation genes in response to nutritional stress. Spo0A may act in concert with spo0H (a sigma factor) to control the expression of some genes that are critical to the sporulation process.</text>
</comment>
<dbReference type="SUPFAM" id="SSF55874">
    <property type="entry name" value="ATPase domain of HSP90 chaperone/DNA topoisomerase II/histidine kinase"/>
    <property type="match status" value="1"/>
</dbReference>
<dbReference type="GO" id="GO:0000155">
    <property type="term" value="F:phosphorelay sensor kinase activity"/>
    <property type="evidence" value="ECO:0007669"/>
    <property type="project" value="InterPro"/>
</dbReference>
<gene>
    <name evidence="13" type="primary">rpfC</name>
    <name evidence="13" type="ORF">ERS852540_02015</name>
</gene>
<dbReference type="EC" id="2.7.13.3" evidence="2"/>
<keyword evidence="4 9" id="KW-0597">Phosphoprotein</keyword>
<dbReference type="Pfam" id="PF02518">
    <property type="entry name" value="HATPase_c"/>
    <property type="match status" value="1"/>
</dbReference>
<dbReference type="InterPro" id="IPR011006">
    <property type="entry name" value="CheY-like_superfamily"/>
</dbReference>
<organism evidence="13 14">
    <name type="scientific">[Eubacterium] siraeum</name>
    <dbReference type="NCBI Taxonomy" id="39492"/>
    <lineage>
        <taxon>Bacteria</taxon>
        <taxon>Bacillati</taxon>
        <taxon>Bacillota</taxon>
        <taxon>Clostridia</taxon>
        <taxon>Eubacteriales</taxon>
        <taxon>Oscillospiraceae</taxon>
        <taxon>Oscillospiraceae incertae sedis</taxon>
    </lineage>
</organism>
<feature type="transmembrane region" description="Helical" evidence="10">
    <location>
        <begin position="12"/>
        <end position="35"/>
    </location>
</feature>
<evidence type="ECO:0000256" key="8">
    <source>
        <dbReference type="ARBA" id="ARBA00024867"/>
    </source>
</evidence>
<dbReference type="Gene3D" id="3.40.50.2300">
    <property type="match status" value="1"/>
</dbReference>
<dbReference type="OrthoDB" id="9814390at2"/>
<dbReference type="Pfam" id="PF00072">
    <property type="entry name" value="Response_reg"/>
    <property type="match status" value="1"/>
</dbReference>
<keyword evidence="6" id="KW-0418">Kinase</keyword>
<feature type="transmembrane region" description="Helical" evidence="10">
    <location>
        <begin position="292"/>
        <end position="316"/>
    </location>
</feature>
<dbReference type="InterPro" id="IPR001789">
    <property type="entry name" value="Sig_transdc_resp-reg_receiver"/>
</dbReference>
<feature type="domain" description="Response regulatory" evidence="12">
    <location>
        <begin position="604"/>
        <end position="725"/>
    </location>
</feature>
<evidence type="ECO:0000256" key="2">
    <source>
        <dbReference type="ARBA" id="ARBA00012438"/>
    </source>
</evidence>
<comment type="catalytic activity">
    <reaction evidence="1">
        <text>ATP + protein L-histidine = ADP + protein N-phospho-L-histidine.</text>
        <dbReference type="EC" id="2.7.13.3"/>
    </reaction>
</comment>
<dbReference type="InterPro" id="IPR003661">
    <property type="entry name" value="HisK_dim/P_dom"/>
</dbReference>
<evidence type="ECO:0000256" key="6">
    <source>
        <dbReference type="ARBA" id="ARBA00022777"/>
    </source>
</evidence>
<keyword evidence="10" id="KW-0472">Membrane</keyword>
<keyword evidence="5 13" id="KW-0808">Transferase</keyword>
<reference evidence="13 14" key="1">
    <citation type="submission" date="2015-09" db="EMBL/GenBank/DDBJ databases">
        <authorList>
            <consortium name="Pathogen Informatics"/>
        </authorList>
    </citation>
    <scope>NUCLEOTIDE SEQUENCE [LARGE SCALE GENOMIC DNA]</scope>
    <source>
        <strain evidence="13 14">2789STDY5834928</strain>
    </source>
</reference>
<dbReference type="InterPro" id="IPR003594">
    <property type="entry name" value="HATPase_dom"/>
</dbReference>
<evidence type="ECO:0000313" key="14">
    <source>
        <dbReference type="Proteomes" id="UP000095662"/>
    </source>
</evidence>
<dbReference type="SMART" id="SM00448">
    <property type="entry name" value="REC"/>
    <property type="match status" value="1"/>
</dbReference>
<evidence type="ECO:0000256" key="7">
    <source>
        <dbReference type="ARBA" id="ARBA00023012"/>
    </source>
</evidence>
<dbReference type="CDD" id="cd17546">
    <property type="entry name" value="REC_hyHK_CKI1_RcsC-like"/>
    <property type="match status" value="1"/>
</dbReference>
<dbReference type="PRINTS" id="PR00344">
    <property type="entry name" value="BCTRLSENSOR"/>
</dbReference>
<evidence type="ECO:0000256" key="9">
    <source>
        <dbReference type="PROSITE-ProRule" id="PRU00169"/>
    </source>
</evidence>
<dbReference type="SUPFAM" id="SSF47226">
    <property type="entry name" value="Histidine-containing phosphotransfer domain, HPT domain"/>
    <property type="match status" value="1"/>
</dbReference>
<dbReference type="SUPFAM" id="SSF52172">
    <property type="entry name" value="CheY-like"/>
    <property type="match status" value="1"/>
</dbReference>
<sequence length="848" mass="95670">MNKLEHKKHFRKPIFIITVIGIILAAGIFSVFSYINTTNAKNVTDRTIEYIRSQCIRYEEIAASDLAKSLFRIIDKTQEISRDIANFNDCSIERLKEFVADLSITGVIVLDENGTPENEYYTDDTGYNVWQDYIKQKKLTSVAVDTSKTYSDRLFSLPYDADGESDYCYDFSAVTRKDKKGIVFAYLKQSKETIDNGQLTLDSLFSGFNLAMNGHIILTDGSKVIATNNNLYKGKTVSECPVINSFAEKSTNDADFVRITDPYGAYYGGMDKCRSYYVYVYYPAKEVYIGSWTATSIFTSIYIIFFLAASLIYRIISIRHLRESHITEEKYNEKLLKSAEEARRANAAKSDFLRRMSHDIRTPINVIMGMTEIADKNADDAERQAECRENIRTASGYLLELVNDVLDMGKLESGETYLEHIPFDLYEMFDEIAVLNGHNLQRKNITLTFEHCENLHNRLIGSPLHVKRILMNIIGNAIKYGKNGGYVKVSVSESEFDEKIPDTVVINITCKDNGIGMGENFMKVMFEPFMQENDHARTFYQGTGLGLAIAKRLTENMNGKIDCVSRKNIGTCFTVSLPFETDNSCECTDRSKVTVGEISLEGLTILLAEDNRLNMEITEFLLTNEGATVIKAWNGKEAIEIFELSEEYSIDAVLMDIMMPGTDGITAAKAIRSMERADVATVPIIALTANAFTDDKEKSRSAGMNEHLSKPVDSSKLKSVISGYTGKKDLTLRECYLLAGESYDDLLSRLGCDEKIIYNAVKEFMLDLHYIRLLRAIENRDTETAFKAAHTMKGISANLGFAKMYSAFSLVTEELRSGNIEKAAELMTRATDEYQKIIAALKRCMFNK</sequence>
<evidence type="ECO:0000256" key="3">
    <source>
        <dbReference type="ARBA" id="ARBA00018672"/>
    </source>
</evidence>
<dbReference type="Gene3D" id="1.20.120.160">
    <property type="entry name" value="HPT domain"/>
    <property type="match status" value="1"/>
</dbReference>
<keyword evidence="10" id="KW-1133">Transmembrane helix</keyword>
<dbReference type="SMART" id="SM00387">
    <property type="entry name" value="HATPase_c"/>
    <property type="match status" value="1"/>
</dbReference>
<dbReference type="EMBL" id="CZBY01000018">
    <property type="protein sequence ID" value="CUQ89911.1"/>
    <property type="molecule type" value="Genomic_DNA"/>
</dbReference>
<dbReference type="SUPFAM" id="SSF47384">
    <property type="entry name" value="Homodimeric domain of signal transducing histidine kinase"/>
    <property type="match status" value="1"/>
</dbReference>
<dbReference type="PANTHER" id="PTHR43047">
    <property type="entry name" value="TWO-COMPONENT HISTIDINE PROTEIN KINASE"/>
    <property type="match status" value="1"/>
</dbReference>
<dbReference type="InterPro" id="IPR036641">
    <property type="entry name" value="HPT_dom_sf"/>
</dbReference>
<dbReference type="Proteomes" id="UP000095662">
    <property type="component" value="Unassembled WGS sequence"/>
</dbReference>
<evidence type="ECO:0000259" key="11">
    <source>
        <dbReference type="PROSITE" id="PS50109"/>
    </source>
</evidence>
<dbReference type="AlphaFoldDB" id="A0A175A1L1"/>
<dbReference type="Gene3D" id="3.30.565.10">
    <property type="entry name" value="Histidine kinase-like ATPase, C-terminal domain"/>
    <property type="match status" value="1"/>
</dbReference>
<dbReference type="InterPro" id="IPR005467">
    <property type="entry name" value="His_kinase_dom"/>
</dbReference>
<dbReference type="CDD" id="cd00082">
    <property type="entry name" value="HisKA"/>
    <property type="match status" value="1"/>
</dbReference>
<dbReference type="InterPro" id="IPR036890">
    <property type="entry name" value="HATPase_C_sf"/>
</dbReference>
<feature type="modified residue" description="4-aspartylphosphate" evidence="9">
    <location>
        <position position="656"/>
    </location>
</feature>
<dbReference type="Pfam" id="PF00512">
    <property type="entry name" value="HisKA"/>
    <property type="match status" value="1"/>
</dbReference>
<dbReference type="Gene3D" id="1.10.287.130">
    <property type="match status" value="1"/>
</dbReference>
<evidence type="ECO:0000313" key="13">
    <source>
        <dbReference type="EMBL" id="CUQ89911.1"/>
    </source>
</evidence>
<dbReference type="PROSITE" id="PS50110">
    <property type="entry name" value="RESPONSE_REGULATORY"/>
    <property type="match status" value="1"/>
</dbReference>
<dbReference type="InterPro" id="IPR036097">
    <property type="entry name" value="HisK_dim/P_sf"/>
</dbReference>
<evidence type="ECO:0000256" key="10">
    <source>
        <dbReference type="SAM" id="Phobius"/>
    </source>
</evidence>
<evidence type="ECO:0000256" key="1">
    <source>
        <dbReference type="ARBA" id="ARBA00000085"/>
    </source>
</evidence>
<dbReference type="InterPro" id="IPR004358">
    <property type="entry name" value="Sig_transdc_His_kin-like_C"/>
</dbReference>
<evidence type="ECO:0000256" key="4">
    <source>
        <dbReference type="ARBA" id="ARBA00022553"/>
    </source>
</evidence>
<dbReference type="STRING" id="39492.ERS852540_02015"/>
<feature type="domain" description="Histidine kinase" evidence="11">
    <location>
        <begin position="355"/>
        <end position="581"/>
    </location>
</feature>
<name>A0A175A1L1_9FIRM</name>